<name>F4P343_BATDJ</name>
<keyword evidence="1" id="KW-0853">WD repeat</keyword>
<feature type="compositionally biased region" description="Polar residues" evidence="2">
    <location>
        <begin position="57"/>
        <end position="68"/>
    </location>
</feature>
<feature type="compositionally biased region" description="Polar residues" evidence="2">
    <location>
        <begin position="1036"/>
        <end position="1045"/>
    </location>
</feature>
<gene>
    <name evidence="3" type="ORF">BATDEDRAFT_24975</name>
</gene>
<dbReference type="PANTHER" id="PTHR44499:SF1">
    <property type="entry name" value="JOUBERIN"/>
    <property type="match status" value="1"/>
</dbReference>
<dbReference type="RefSeq" id="XP_006678975.1">
    <property type="nucleotide sequence ID" value="XM_006678912.1"/>
</dbReference>
<proteinExistence type="predicted"/>
<feature type="compositionally biased region" description="Low complexity" evidence="2">
    <location>
        <begin position="84"/>
        <end position="97"/>
    </location>
</feature>
<dbReference type="SUPFAM" id="SSF50978">
    <property type="entry name" value="WD40 repeat-like"/>
    <property type="match status" value="1"/>
</dbReference>
<feature type="region of interest" description="Disordered" evidence="2">
    <location>
        <begin position="251"/>
        <end position="297"/>
    </location>
</feature>
<dbReference type="AlphaFoldDB" id="F4P343"/>
<dbReference type="PROSITE" id="PS50082">
    <property type="entry name" value="WD_REPEATS_2"/>
    <property type="match status" value="2"/>
</dbReference>
<dbReference type="InterPro" id="IPR036322">
    <property type="entry name" value="WD40_repeat_dom_sf"/>
</dbReference>
<feature type="region of interest" description="Disordered" evidence="2">
    <location>
        <begin position="1005"/>
        <end position="1045"/>
    </location>
</feature>
<dbReference type="PANTHER" id="PTHR44499">
    <property type="entry name" value="JOUBERIN"/>
    <property type="match status" value="1"/>
</dbReference>
<feature type="compositionally biased region" description="Basic and acidic residues" evidence="2">
    <location>
        <begin position="274"/>
        <end position="284"/>
    </location>
</feature>
<reference evidence="3 4" key="1">
    <citation type="submission" date="2009-12" db="EMBL/GenBank/DDBJ databases">
        <title>The draft genome of Batrachochytrium dendrobatidis.</title>
        <authorList>
            <consortium name="US DOE Joint Genome Institute (JGI-PGF)"/>
            <person name="Kuo A."/>
            <person name="Salamov A."/>
            <person name="Schmutz J."/>
            <person name="Lucas S."/>
            <person name="Pitluck S."/>
            <person name="Rosenblum E."/>
            <person name="Stajich J."/>
            <person name="Eisen M."/>
            <person name="Grigoriev I.V."/>
        </authorList>
    </citation>
    <scope>NUCLEOTIDE SEQUENCE [LARGE SCALE GENOMIC DNA]</scope>
    <source>
        <strain evidence="4">JAM81 / FGSC 10211</strain>
    </source>
</reference>
<feature type="repeat" description="WD" evidence="1">
    <location>
        <begin position="766"/>
        <end position="801"/>
    </location>
</feature>
<evidence type="ECO:0000256" key="2">
    <source>
        <dbReference type="SAM" id="MobiDB-lite"/>
    </source>
</evidence>
<feature type="compositionally biased region" description="Basic and acidic residues" evidence="2">
    <location>
        <begin position="1005"/>
        <end position="1026"/>
    </location>
</feature>
<dbReference type="GeneID" id="18238645"/>
<keyword evidence="4" id="KW-1185">Reference proteome</keyword>
<feature type="region of interest" description="Disordered" evidence="2">
    <location>
        <begin position="1"/>
        <end position="126"/>
    </location>
</feature>
<feature type="region of interest" description="Disordered" evidence="2">
    <location>
        <begin position="200"/>
        <end position="225"/>
    </location>
</feature>
<dbReference type="STRING" id="684364.F4P343"/>
<evidence type="ECO:0000313" key="3">
    <source>
        <dbReference type="EMBL" id="EGF80416.1"/>
    </source>
</evidence>
<dbReference type="PROSITE" id="PS50294">
    <property type="entry name" value="WD_REPEATS_REGION"/>
    <property type="match status" value="2"/>
</dbReference>
<feature type="compositionally biased region" description="Polar residues" evidence="2">
    <location>
        <begin position="255"/>
        <end position="268"/>
    </location>
</feature>
<protein>
    <submittedName>
        <fullName evidence="3">Uncharacterized protein</fullName>
    </submittedName>
</protein>
<dbReference type="OrthoDB" id="2096344at2759"/>
<feature type="compositionally biased region" description="Basic residues" evidence="2">
    <location>
        <begin position="285"/>
        <end position="296"/>
    </location>
</feature>
<evidence type="ECO:0000313" key="4">
    <source>
        <dbReference type="Proteomes" id="UP000007241"/>
    </source>
</evidence>
<feature type="compositionally biased region" description="Polar residues" evidence="2">
    <location>
        <begin position="27"/>
        <end position="48"/>
    </location>
</feature>
<dbReference type="InterPro" id="IPR015943">
    <property type="entry name" value="WD40/YVTN_repeat-like_dom_sf"/>
</dbReference>
<feature type="repeat" description="WD" evidence="1">
    <location>
        <begin position="652"/>
        <end position="683"/>
    </location>
</feature>
<feature type="compositionally biased region" description="Basic and acidic residues" evidence="2">
    <location>
        <begin position="200"/>
        <end position="213"/>
    </location>
</feature>
<dbReference type="InParanoid" id="F4P343"/>
<evidence type="ECO:0000256" key="1">
    <source>
        <dbReference type="PROSITE-ProRule" id="PRU00221"/>
    </source>
</evidence>
<dbReference type="InterPro" id="IPR052803">
    <property type="entry name" value="Cilium-Associated_Jouberin"/>
</dbReference>
<dbReference type="Gene3D" id="2.130.10.10">
    <property type="entry name" value="YVTN repeat-like/Quinoprotein amine dehydrogenase"/>
    <property type="match status" value="2"/>
</dbReference>
<dbReference type="HOGENOM" id="CLU_272014_0_0_1"/>
<dbReference type="Pfam" id="PF00400">
    <property type="entry name" value="WD40"/>
    <property type="match status" value="2"/>
</dbReference>
<dbReference type="EMBL" id="GL882884">
    <property type="protein sequence ID" value="EGF80416.1"/>
    <property type="molecule type" value="Genomic_DNA"/>
</dbReference>
<accession>F4P343</accession>
<sequence length="1189" mass="133073">MSFSGHYPSPTLEVSTLQSQDGREASRSSLPFTDSSQLRNDPVLQTASLPAKKSVSIGGTINVSNKVSGSRMNSLSRPPRPPSSHRASSLGPLTSHSSNEHSNSEIPQHSQPSPTSISSAASKRAVNKPPKLVTIMNGQSHLDSPIHEECIELNLGSNVPSKYLDTPTLPSASSNDHSKHYQHPEVLFSEKQSLFDSKLESFKKEHSEHSLHEQHKKSQSRPRNASNLSLLDTSQSSQDRHAEQIPSHIELHESATMSDTQTEATRSRSVSRGRRAERSVEPPTKHHKKSAKKHSKSILPMHVVVESNQESVQSMPKANGEISDMTHVNHQSESILVSSKKHLKKKHKSPVRQNAPDLFDHVNRKSHDFEGCIMTIHIAQTDALVSEKNLRHPLVQIHIIDEVSGQYVLKSDPSRAVTTFNEPATLDFILPVITKPFELFKNNTKTPKWDETIMLNEEYLHLVRPGQMILFEVLDMLSDFKHAKSGTDGWYRIAWGFLKLVGGLGQTNTEKQVRLQLFKYPWWLKQGRTINRIPFIYHIWRRKDRRKYPSTLFVQVSAHGRVEPREVTRRPIGPTEKETGRLTYEQHTWRRKEGHQCKIPNKLKYRINGGDMGAFACSFSHNGMLLAVACSNRQTYPIRLYDVLTGERVESFEGHQDLVYQLIWTLDDTELISASADGSVRVWRFFSDGSACMVATYQHPTFVYTATIRPPISDESTDKQQMLVTGAYDGIIRFWSHDSKALSQSKDALQPYPTSALLFHKPIHKLVGHACNINAVVFDAQGHRLFSADAQGTLKIWSSRSLLLSQPAASLSVSNAKLDYDCIKSIQVGPNPIHSLIMHPGGRSLIVQTGVSIHTLDVRIFRFLTHINIPGAGESLSKRIASISPTRIDAKHSIPNLSSMTASAKVEYNLLSKNDTPIPGQRSMVVSHISPAHLPSTRFGGLFTRACVSPCGSWIICGAPTNGLVYVWRVETGAMVASYDPHHVHEWDDTNDSYGFDFPAGDDNFHRNTENRKTSDSDVSDNESRKHTLNRHKKQSQFQTTGISSMSPKQLGAATVVHIAFHPKDHYACFVRWGQSQPVRLWEWNEHTPEMGLGKYNMTAEEQTKLQETAVGVGYLNVDAIVHKSLASRMNLADSIDNMLSFKRDIATGQNKSPHCFAKSTTQQVYGLGPLNLKKSVQLAKKDREAVID</sequence>
<dbReference type="SMART" id="SM00320">
    <property type="entry name" value="WD40"/>
    <property type="match status" value="5"/>
</dbReference>
<organism evidence="3 4">
    <name type="scientific">Batrachochytrium dendrobatidis (strain JAM81 / FGSC 10211)</name>
    <name type="common">Frog chytrid fungus</name>
    <dbReference type="NCBI Taxonomy" id="684364"/>
    <lineage>
        <taxon>Eukaryota</taxon>
        <taxon>Fungi</taxon>
        <taxon>Fungi incertae sedis</taxon>
        <taxon>Chytridiomycota</taxon>
        <taxon>Chytridiomycota incertae sedis</taxon>
        <taxon>Chytridiomycetes</taxon>
        <taxon>Rhizophydiales</taxon>
        <taxon>Rhizophydiales incertae sedis</taxon>
        <taxon>Batrachochytrium</taxon>
    </lineage>
</organism>
<dbReference type="GO" id="GO:0044458">
    <property type="term" value="P:motile cilium assembly"/>
    <property type="evidence" value="ECO:0000318"/>
    <property type="project" value="GO_Central"/>
</dbReference>
<dbReference type="GO" id="GO:0036064">
    <property type="term" value="C:ciliary basal body"/>
    <property type="evidence" value="ECO:0000318"/>
    <property type="project" value="GO_Central"/>
</dbReference>
<dbReference type="Proteomes" id="UP000007241">
    <property type="component" value="Unassembled WGS sequence"/>
</dbReference>
<dbReference type="InterPro" id="IPR001680">
    <property type="entry name" value="WD40_rpt"/>
</dbReference>
<feature type="compositionally biased region" description="Polar residues" evidence="2">
    <location>
        <begin position="106"/>
        <end position="121"/>
    </location>
</feature>